<dbReference type="Gene3D" id="3.60.21.10">
    <property type="match status" value="1"/>
</dbReference>
<dbReference type="Proteomes" id="UP001525379">
    <property type="component" value="Unassembled WGS sequence"/>
</dbReference>
<sequence>MTPRTGAGRALRAAGLATLGLTWLGTATLSWASLIERNAFTLRRTELKALPAGSEPIRILQLADFHLLPWQRRKQCFVRSLAALEPDLIVNSGDNLAHENTLEELREMLEPFRGIPGVVVHGSNDFYAPIFKNPLSYLSTKPRKKRYAPKLDVESMDRMFQEEFGWIMLDNRAEDVVVKGVRMRWLGLGDPHIERDNTELALAHLMELDASAPTPDIRLGSVHAPYLGAVDSLVRHGCWLVFAGHTHGGQVCVPGYGAIITNCDLPPAKVKGLSEWSLGPGRDESRTALSWAKARAAREELMDGPGAEERLRSTRPATGFLHVSGGLGTSPFAPFRLACRPEANLITLLPQDAGEER</sequence>
<dbReference type="Pfam" id="PF00149">
    <property type="entry name" value="Metallophos"/>
    <property type="match status" value="1"/>
</dbReference>
<gene>
    <name evidence="2" type="ORF">M3D15_08130</name>
</gene>
<dbReference type="InterPro" id="IPR004843">
    <property type="entry name" value="Calcineurin-like_PHP"/>
</dbReference>
<dbReference type="SUPFAM" id="SSF56300">
    <property type="entry name" value="Metallo-dependent phosphatases"/>
    <property type="match status" value="1"/>
</dbReference>
<dbReference type="PANTHER" id="PTHR31302:SF20">
    <property type="entry name" value="CONSERVED PROTEIN"/>
    <property type="match status" value="1"/>
</dbReference>
<feature type="domain" description="Calcineurin-like phosphoesterase" evidence="1">
    <location>
        <begin position="57"/>
        <end position="248"/>
    </location>
</feature>
<dbReference type="InterPro" id="IPR029052">
    <property type="entry name" value="Metallo-depent_PP-like"/>
</dbReference>
<comment type="caution">
    <text evidence="2">The sequence shown here is derived from an EMBL/GenBank/DDBJ whole genome shotgun (WGS) entry which is preliminary data.</text>
</comment>
<dbReference type="RefSeq" id="WP_260104504.1">
    <property type="nucleotide sequence ID" value="NZ_JALXSQ010000034.1"/>
</dbReference>
<evidence type="ECO:0000259" key="1">
    <source>
        <dbReference type="Pfam" id="PF00149"/>
    </source>
</evidence>
<organism evidence="2 3">
    <name type="scientific">Pseudoclavibacter albus</name>
    <dbReference type="NCBI Taxonomy" id="272241"/>
    <lineage>
        <taxon>Bacteria</taxon>
        <taxon>Bacillati</taxon>
        <taxon>Actinomycetota</taxon>
        <taxon>Actinomycetes</taxon>
        <taxon>Micrococcales</taxon>
        <taxon>Microbacteriaceae</taxon>
        <taxon>Pseudoclavibacter</taxon>
    </lineage>
</organism>
<dbReference type="EMBL" id="JALXSQ010000034">
    <property type="protein sequence ID" value="MCT2043297.1"/>
    <property type="molecule type" value="Genomic_DNA"/>
</dbReference>
<proteinExistence type="predicted"/>
<keyword evidence="3" id="KW-1185">Reference proteome</keyword>
<evidence type="ECO:0000313" key="3">
    <source>
        <dbReference type="Proteomes" id="UP001525379"/>
    </source>
</evidence>
<name>A0ABT2HY97_9MICO</name>
<protein>
    <submittedName>
        <fullName evidence="2">Metallophosphoesterase</fullName>
    </submittedName>
</protein>
<accession>A0ABT2HY97</accession>
<reference evidence="2 3" key="1">
    <citation type="submission" date="2022-04" db="EMBL/GenBank/DDBJ databases">
        <title>Human microbiome associated bacterial genomes.</title>
        <authorList>
            <person name="Sandstrom S."/>
            <person name="Salamzade R."/>
            <person name="Kalan L.R."/>
        </authorList>
    </citation>
    <scope>NUCLEOTIDE SEQUENCE [LARGE SCALE GENOMIC DNA]</scope>
    <source>
        <strain evidence="3">p3-SID1799</strain>
    </source>
</reference>
<evidence type="ECO:0000313" key="2">
    <source>
        <dbReference type="EMBL" id="MCT2043297.1"/>
    </source>
</evidence>
<dbReference type="PANTHER" id="PTHR31302">
    <property type="entry name" value="TRANSMEMBRANE PROTEIN WITH METALLOPHOSPHOESTERASE DOMAIN-RELATED"/>
    <property type="match status" value="1"/>
</dbReference>
<dbReference type="InterPro" id="IPR051158">
    <property type="entry name" value="Metallophosphoesterase_sf"/>
</dbReference>